<dbReference type="SUPFAM" id="SSF48371">
    <property type="entry name" value="ARM repeat"/>
    <property type="match status" value="2"/>
</dbReference>
<dbReference type="EMBL" id="JAPFFF010000010">
    <property type="protein sequence ID" value="KAK8880599.1"/>
    <property type="molecule type" value="Genomic_DNA"/>
</dbReference>
<keyword evidence="1" id="KW-0175">Coiled coil</keyword>
<evidence type="ECO:0000313" key="2">
    <source>
        <dbReference type="EMBL" id="KAK8880599.1"/>
    </source>
</evidence>
<dbReference type="InterPro" id="IPR016024">
    <property type="entry name" value="ARM-type_fold"/>
</dbReference>
<organism evidence="2 3">
    <name type="scientific">Tritrichomonas musculus</name>
    <dbReference type="NCBI Taxonomy" id="1915356"/>
    <lineage>
        <taxon>Eukaryota</taxon>
        <taxon>Metamonada</taxon>
        <taxon>Parabasalia</taxon>
        <taxon>Tritrichomonadida</taxon>
        <taxon>Tritrichomonadidae</taxon>
        <taxon>Tritrichomonas</taxon>
    </lineage>
</organism>
<evidence type="ECO:0000313" key="3">
    <source>
        <dbReference type="Proteomes" id="UP001470230"/>
    </source>
</evidence>
<sequence>MKKVIQKLYQKLPEAYAIKPEQVRSSYQLLYDRLNDSFHKNDFNRIYNLLHCSLKSDQLLNFELPIKENDQSKGNLLLDIINLIYSIITIYPVKYYKTQLVAASFLNELLKTHKQISNLVLNWHPFYKVMQFFTFSKESFFLCGENVPHFKDEDTTKYITNFFELSNRISHYFPNEIDSNTSTTKQLVKKFIPKISPNGKYSQSNIVYFCFLCPPHKGQYKLFIDFLLLELRDTSNEQNAISLFYLINKVIQCNIEDDFSFLLPIVSQFISTQVVSEKKIKYPNHSIISPFFKSKLLPIEYSEILAKIITSLFISPPTRKAVLDLLENFFISFKNIIHPSVSENELCPIDNFSLYLVLYLKSCLKKLSKSDTRKIFFNMNKELGPSQEELHKFLSLTSEQRIMNIRNCAYPITILIETSLDPSTTDHYFEIAYQCINFMDTEENVSSSGWNIFSALMMSIDKNEKMRQNIEHIIEIAANNLYRIEIQYNIANFLHILFSKVPFNKKTTLKGLEHLNFPRLASLILSNLMSIFRSLPKPGDENEDEDESADISENVLRLISSFAYSMFENSDAEVKEELVPIFVSLATDEDIAPKYEYFEDIVCNFTLNATFKQAETISKAFEKQIELRKHNSVMFSYLAKIYASILPPNLKTVESVKHVIDVIFPFTKDKDRKIRMAAWDSISSALRTSDCICNFKVQIKSEKIKENPFENARLEDFDIIWNPKPDLSNLAFEIFDPIYEKLLTIKDPHEINELLKEIKKPLSFYFVTCNAFTEGSIDNEVDEFFTDPIYNVSAFYRKSFPIKDKFVKCALRIINEFCDQENLISNINEICSNLFIVLSQSDAETDPPSQLRNYYIPFDYSSPFYNKSVINDWLYCTYSKRRSQFLIHINDDIRKLITANIELSMSNYESINEYSNVTLFTLCPYYKPLLITIFENIVKKANPKQFDEFVKFLGMMSVCDVLEQDYELCCKILIIILKSNLKNKDRLPNLKRFMSLMCISSLPSESPKSNEKEFVDLLNEIENNYLNKNPNNRTYNYFIILIIYMCLKRVYNVSDSVFEYVMKSVTHFDEKNSEIGESCLTCILERRSKFTKEKVEVTNYPTIPSFPNILDQVSIKLEENGNYFPSLNFENNNKKEEEIILSEEEEEEEEEFKEEEEEKYSLNSNPANVLSLSNKNRNEEIKKVFESYENIEIEWTDNDSYNLFNSEFLFDQSNGFFQFKDHYHHKKYEFIKDQFLIENIGNLLASASNSINEKSMKSNIKYCNIWDRYAITVGPYSTKEINKNCIKYMSEYYSNNSIVVSKVLHELILSFIGKIFYWNKEDQIEFIKLVVLPVVCIFSSNPNTISFASSIITRANFLVNPFCFAPLIKVLFCLSSEKPNLHVHNRSLIMFLANQISLRTFHFYNSIDQFNEKFIKLFIINMSEYNSNEVESMIKLIFSFIFSTSFLNKESPLYSKEIESKLNSFLNIFDDFLKQKIETNPSMKRNFIHALTFSLSLFELSSYDVRISVLPLFMKHMHTILNLLNSSNINEEEQFIKSTGSLIENSIFFMNNEIELKFVSLLVNEMMNLSLPMQLILLENLNKMIEGNIFNIPKNDYPEYERILLKYGNFVKTKNYGNDLRLKIAKILGIFEIRKSDNDTVDEKQNCIDDEVMISASIILNSFLFDRGDERVTKAFNLMEEHCTSKKSKNIEFFKSVSEIFTRRHVDHVLNEVQDLIIQCMGSLAPSYIC</sequence>
<reference evidence="2 3" key="1">
    <citation type="submission" date="2024-04" db="EMBL/GenBank/DDBJ databases">
        <title>Tritrichomonas musculus Genome.</title>
        <authorList>
            <person name="Alves-Ferreira E."/>
            <person name="Grigg M."/>
            <person name="Lorenzi H."/>
            <person name="Galac M."/>
        </authorList>
    </citation>
    <scope>NUCLEOTIDE SEQUENCE [LARGE SCALE GENOMIC DNA]</scope>
    <source>
        <strain evidence="2 3">EAF2021</strain>
    </source>
</reference>
<name>A0ABR2JPK5_9EUKA</name>
<dbReference type="Proteomes" id="UP001470230">
    <property type="component" value="Unassembled WGS sequence"/>
</dbReference>
<gene>
    <name evidence="2" type="ORF">M9Y10_003279</name>
</gene>
<feature type="coiled-coil region" evidence="1">
    <location>
        <begin position="1127"/>
        <end position="1165"/>
    </location>
</feature>
<evidence type="ECO:0000256" key="1">
    <source>
        <dbReference type="SAM" id="Coils"/>
    </source>
</evidence>
<comment type="caution">
    <text evidence="2">The sequence shown here is derived from an EMBL/GenBank/DDBJ whole genome shotgun (WGS) entry which is preliminary data.</text>
</comment>
<evidence type="ECO:0008006" key="4">
    <source>
        <dbReference type="Google" id="ProtNLM"/>
    </source>
</evidence>
<proteinExistence type="predicted"/>
<protein>
    <recommendedName>
        <fullName evidence="4">DUF2428 domain-containing protein</fullName>
    </recommendedName>
</protein>
<keyword evidence="3" id="KW-1185">Reference proteome</keyword>
<accession>A0ABR2JPK5</accession>